<accession>A0A4Q9FK32</accession>
<comment type="caution">
    <text evidence="2">The sequence shown here is derived from an EMBL/GenBank/DDBJ whole genome shotgun (WGS) entry which is preliminary data.</text>
</comment>
<evidence type="ECO:0000313" key="3">
    <source>
        <dbReference type="Proteomes" id="UP000292372"/>
    </source>
</evidence>
<dbReference type="InterPro" id="IPR011467">
    <property type="entry name" value="DUF1573"/>
</dbReference>
<reference evidence="2 3" key="1">
    <citation type="journal article" date="2015" name="Int. J. Syst. Evol. Microbiol.">
        <title>Hyunsoonleella pacifica sp. nov., isolated from seawater of South Pacific Gyre.</title>
        <authorList>
            <person name="Gao X."/>
            <person name="Zhang Z."/>
            <person name="Dai X."/>
            <person name="Zhang X.H."/>
        </authorList>
    </citation>
    <scope>NUCLEOTIDE SEQUENCE [LARGE SCALE GENOMIC DNA]</scope>
    <source>
        <strain evidence="2 3">SW033</strain>
    </source>
</reference>
<evidence type="ECO:0000256" key="1">
    <source>
        <dbReference type="SAM" id="SignalP"/>
    </source>
</evidence>
<sequence length="134" mass="14452">MKRTVNIFFAVLLMSVTSVVQAQDLAMLEKVAIINFETEIVNYGTITQGSDGTKVFTFTNTGNAPLVISEVKTSCGCTVPSYSKAAILPGKQGELEIKYDTKRLGSFTKTITVISNAKVIKKTLKIRGTVVAAK</sequence>
<dbReference type="PANTHER" id="PTHR37833:SF1">
    <property type="entry name" value="SIGNAL PEPTIDE PROTEIN"/>
    <property type="match status" value="1"/>
</dbReference>
<dbReference type="EMBL" id="SIRS01000005">
    <property type="protein sequence ID" value="TBN14295.1"/>
    <property type="molecule type" value="Genomic_DNA"/>
</dbReference>
<dbReference type="AlphaFoldDB" id="A0A4Q9FK32"/>
<dbReference type="InterPro" id="IPR013783">
    <property type="entry name" value="Ig-like_fold"/>
</dbReference>
<keyword evidence="1" id="KW-0732">Signal</keyword>
<dbReference type="Pfam" id="PF07610">
    <property type="entry name" value="DUF1573"/>
    <property type="match status" value="1"/>
</dbReference>
<dbReference type="Proteomes" id="UP000292372">
    <property type="component" value="Unassembled WGS sequence"/>
</dbReference>
<dbReference type="RefSeq" id="WP_130937418.1">
    <property type="nucleotide sequence ID" value="NZ_BMEE01000002.1"/>
</dbReference>
<evidence type="ECO:0000313" key="2">
    <source>
        <dbReference type="EMBL" id="TBN14295.1"/>
    </source>
</evidence>
<gene>
    <name evidence="2" type="ORF">EYD46_12015</name>
</gene>
<name>A0A4Q9FK32_9FLAO</name>
<proteinExistence type="predicted"/>
<keyword evidence="3" id="KW-1185">Reference proteome</keyword>
<protein>
    <submittedName>
        <fullName evidence="2">DUF1573 domain-containing protein</fullName>
    </submittedName>
</protein>
<organism evidence="2 3">
    <name type="scientific">Hyunsoonleella pacifica</name>
    <dbReference type="NCBI Taxonomy" id="1080224"/>
    <lineage>
        <taxon>Bacteria</taxon>
        <taxon>Pseudomonadati</taxon>
        <taxon>Bacteroidota</taxon>
        <taxon>Flavobacteriia</taxon>
        <taxon>Flavobacteriales</taxon>
        <taxon>Flavobacteriaceae</taxon>
    </lineage>
</organism>
<dbReference type="Gene3D" id="2.60.40.10">
    <property type="entry name" value="Immunoglobulins"/>
    <property type="match status" value="1"/>
</dbReference>
<dbReference type="PANTHER" id="PTHR37833">
    <property type="entry name" value="LIPOPROTEIN-RELATED"/>
    <property type="match status" value="1"/>
</dbReference>
<dbReference type="OrthoDB" id="826619at2"/>
<feature type="chain" id="PRO_5020824502" evidence="1">
    <location>
        <begin position="23"/>
        <end position="134"/>
    </location>
</feature>
<feature type="signal peptide" evidence="1">
    <location>
        <begin position="1"/>
        <end position="22"/>
    </location>
</feature>